<proteinExistence type="predicted"/>
<evidence type="ECO:0000313" key="2">
    <source>
        <dbReference type="EMBL" id="JAD27874.1"/>
    </source>
</evidence>
<keyword evidence="1" id="KW-0472">Membrane</keyword>
<dbReference type="EMBL" id="GBRH01270021">
    <property type="protein sequence ID" value="JAD27874.1"/>
    <property type="molecule type" value="Transcribed_RNA"/>
</dbReference>
<keyword evidence="1" id="KW-1133">Transmembrane helix</keyword>
<protein>
    <submittedName>
        <fullName evidence="2">Uncharacterized protein</fullName>
    </submittedName>
</protein>
<dbReference type="AlphaFoldDB" id="A0A0A8YML7"/>
<name>A0A0A8YML7_ARUDO</name>
<keyword evidence="1" id="KW-0812">Transmembrane</keyword>
<reference evidence="2" key="2">
    <citation type="journal article" date="2015" name="Data Brief">
        <title>Shoot transcriptome of the giant reed, Arundo donax.</title>
        <authorList>
            <person name="Barrero R.A."/>
            <person name="Guerrero F.D."/>
            <person name="Moolhuijzen P."/>
            <person name="Goolsby J.A."/>
            <person name="Tidwell J."/>
            <person name="Bellgard S.E."/>
            <person name="Bellgard M.I."/>
        </authorList>
    </citation>
    <scope>NUCLEOTIDE SEQUENCE</scope>
    <source>
        <tissue evidence="2">Shoot tissue taken approximately 20 cm above the soil surface</tissue>
    </source>
</reference>
<sequence length="54" mass="6277">MRDGSGVYLLFFLLPCSLIPLILFLSFLSSLVGLRRWNLWWRGCKSTRMTVTNP</sequence>
<organism evidence="2">
    <name type="scientific">Arundo donax</name>
    <name type="common">Giant reed</name>
    <name type="synonym">Donax arundinaceus</name>
    <dbReference type="NCBI Taxonomy" id="35708"/>
    <lineage>
        <taxon>Eukaryota</taxon>
        <taxon>Viridiplantae</taxon>
        <taxon>Streptophyta</taxon>
        <taxon>Embryophyta</taxon>
        <taxon>Tracheophyta</taxon>
        <taxon>Spermatophyta</taxon>
        <taxon>Magnoliopsida</taxon>
        <taxon>Liliopsida</taxon>
        <taxon>Poales</taxon>
        <taxon>Poaceae</taxon>
        <taxon>PACMAD clade</taxon>
        <taxon>Arundinoideae</taxon>
        <taxon>Arundineae</taxon>
        <taxon>Arundo</taxon>
    </lineage>
</organism>
<feature type="transmembrane region" description="Helical" evidence="1">
    <location>
        <begin position="6"/>
        <end position="32"/>
    </location>
</feature>
<reference evidence="2" key="1">
    <citation type="submission" date="2014-09" db="EMBL/GenBank/DDBJ databases">
        <authorList>
            <person name="Magalhaes I.L.F."/>
            <person name="Oliveira U."/>
            <person name="Santos F.R."/>
            <person name="Vidigal T.H.D.A."/>
            <person name="Brescovit A.D."/>
            <person name="Santos A.J."/>
        </authorList>
    </citation>
    <scope>NUCLEOTIDE SEQUENCE</scope>
    <source>
        <tissue evidence="2">Shoot tissue taken approximately 20 cm above the soil surface</tissue>
    </source>
</reference>
<accession>A0A0A8YML7</accession>
<evidence type="ECO:0000256" key="1">
    <source>
        <dbReference type="SAM" id="Phobius"/>
    </source>
</evidence>